<dbReference type="PANTHER" id="PTHR31988">
    <property type="entry name" value="ESTERASE, PUTATIVE (DUF303)-RELATED"/>
    <property type="match status" value="1"/>
</dbReference>
<dbReference type="PANTHER" id="PTHR31988:SF19">
    <property type="entry name" value="9-O-ACETYL-N-ACETYLNEURAMINIC ACID DEACETYLASE-RELATED"/>
    <property type="match status" value="1"/>
</dbReference>
<dbReference type="CDD" id="cd01834">
    <property type="entry name" value="SGNH_hydrolase_like_2"/>
    <property type="match status" value="1"/>
</dbReference>
<dbReference type="InterPro" id="IPR052940">
    <property type="entry name" value="Carb_Esterase_6"/>
</dbReference>
<organism evidence="4 5">
    <name type="scientific">Rubritalea spongiae</name>
    <dbReference type="NCBI Taxonomy" id="430797"/>
    <lineage>
        <taxon>Bacteria</taxon>
        <taxon>Pseudomonadati</taxon>
        <taxon>Verrucomicrobiota</taxon>
        <taxon>Verrucomicrobiia</taxon>
        <taxon>Verrucomicrobiales</taxon>
        <taxon>Rubritaleaceae</taxon>
        <taxon>Rubritalea</taxon>
    </lineage>
</organism>
<evidence type="ECO:0000313" key="4">
    <source>
        <dbReference type="EMBL" id="MFD2275722.1"/>
    </source>
</evidence>
<dbReference type="InterPro" id="IPR013830">
    <property type="entry name" value="SGNH_hydro"/>
</dbReference>
<dbReference type="Gene3D" id="3.40.50.1110">
    <property type="entry name" value="SGNH hydrolase"/>
    <property type="match status" value="2"/>
</dbReference>
<dbReference type="Proteomes" id="UP001597297">
    <property type="component" value="Unassembled WGS sequence"/>
</dbReference>
<proteinExistence type="predicted"/>
<evidence type="ECO:0000313" key="5">
    <source>
        <dbReference type="Proteomes" id="UP001597297"/>
    </source>
</evidence>
<dbReference type="Pfam" id="PF03629">
    <property type="entry name" value="SASA"/>
    <property type="match status" value="1"/>
</dbReference>
<evidence type="ECO:0000259" key="3">
    <source>
        <dbReference type="Pfam" id="PF13472"/>
    </source>
</evidence>
<keyword evidence="1" id="KW-0378">Hydrolase</keyword>
<dbReference type="SUPFAM" id="SSF52266">
    <property type="entry name" value="SGNH hydrolase"/>
    <property type="match status" value="2"/>
</dbReference>
<dbReference type="RefSeq" id="WP_377094254.1">
    <property type="nucleotide sequence ID" value="NZ_JBHSJM010000001.1"/>
</dbReference>
<keyword evidence="5" id="KW-1185">Reference proteome</keyword>
<reference evidence="5" key="1">
    <citation type="journal article" date="2019" name="Int. J. Syst. Evol. Microbiol.">
        <title>The Global Catalogue of Microorganisms (GCM) 10K type strain sequencing project: providing services to taxonomists for standard genome sequencing and annotation.</title>
        <authorList>
            <consortium name="The Broad Institute Genomics Platform"/>
            <consortium name="The Broad Institute Genome Sequencing Center for Infectious Disease"/>
            <person name="Wu L."/>
            <person name="Ma J."/>
        </authorList>
    </citation>
    <scope>NUCLEOTIDE SEQUENCE [LARGE SCALE GENOMIC DNA]</scope>
    <source>
        <strain evidence="5">JCM 16545</strain>
    </source>
</reference>
<dbReference type="Pfam" id="PF13472">
    <property type="entry name" value="Lipase_GDSL_2"/>
    <property type="match status" value="1"/>
</dbReference>
<dbReference type="InterPro" id="IPR036514">
    <property type="entry name" value="SGNH_hydro_sf"/>
</dbReference>
<dbReference type="EMBL" id="JBHUJC010000012">
    <property type="protein sequence ID" value="MFD2275722.1"/>
    <property type="molecule type" value="Genomic_DNA"/>
</dbReference>
<name>A0ABW5E091_9BACT</name>
<protein>
    <submittedName>
        <fullName evidence="4">Sialate O-acetylesterase</fullName>
    </submittedName>
</protein>
<evidence type="ECO:0000259" key="2">
    <source>
        <dbReference type="Pfam" id="PF03629"/>
    </source>
</evidence>
<accession>A0ABW5E091</accession>
<gene>
    <name evidence="4" type="ORF">ACFSQZ_04500</name>
</gene>
<feature type="domain" description="Sialate O-acetylesterase" evidence="2">
    <location>
        <begin position="248"/>
        <end position="460"/>
    </location>
</feature>
<feature type="domain" description="SGNH hydrolase-type esterase" evidence="3">
    <location>
        <begin position="32"/>
        <end position="220"/>
    </location>
</feature>
<sequence>MKSFIIFLALTLLCSAKGNSPFQIDENEKIIFLGDSITRMGTKPKGYISLVNQAVQQTRSNDNIQVIGKGIGGNKVPDLLKRLERDVLDHRPTMVMVYIGINDIWHWTRPHPVTKEPREGTTVEAYEAGLRDIVQQLQQQKIKVLLCTPTVIGENSNSAENSRLDQYSNIVRKIAADTNSDLLDLRKIFVDYLRKNNPQNQRSNILTSDSVHMNDQGNALLAKSFLSKFGMKLPQPSTTTAPPNEDLAVYLLIGQSNMAGRAPIPSELAGDLENVFLLNDAGEWAPARNPLNQYSTIGKPLHIQKLGPGYSFAQSMVKANPMQQIGLIVNARGGSKIESWQKKQEYYQQTLDRVRQAQKLGSLKGVLWHQGESNHEDPEYLPKLIQFINDLKADLSMPELPFIVGQINNVALINNQLNQLPQKVKHTACVSSEGLTTSDKWHYDTKSQLMLGERFAKAMLELQE</sequence>
<evidence type="ECO:0000256" key="1">
    <source>
        <dbReference type="ARBA" id="ARBA00022801"/>
    </source>
</evidence>
<comment type="caution">
    <text evidence="4">The sequence shown here is derived from an EMBL/GenBank/DDBJ whole genome shotgun (WGS) entry which is preliminary data.</text>
</comment>
<dbReference type="InterPro" id="IPR005181">
    <property type="entry name" value="SASA"/>
</dbReference>